<organism evidence="1 2">
    <name type="scientific">Neonectria ditissima</name>
    <dbReference type="NCBI Taxonomy" id="78410"/>
    <lineage>
        <taxon>Eukaryota</taxon>
        <taxon>Fungi</taxon>
        <taxon>Dikarya</taxon>
        <taxon>Ascomycota</taxon>
        <taxon>Pezizomycotina</taxon>
        <taxon>Sordariomycetes</taxon>
        <taxon>Hypocreomycetidae</taxon>
        <taxon>Hypocreales</taxon>
        <taxon>Nectriaceae</taxon>
        <taxon>Neonectria</taxon>
    </lineage>
</organism>
<name>A0A0P7BAX5_9HYPO</name>
<evidence type="ECO:0000313" key="2">
    <source>
        <dbReference type="Proteomes" id="UP000050424"/>
    </source>
</evidence>
<dbReference type="Proteomes" id="UP000050424">
    <property type="component" value="Unassembled WGS sequence"/>
</dbReference>
<comment type="caution">
    <text evidence="1">The sequence shown here is derived from an EMBL/GenBank/DDBJ whole genome shotgun (WGS) entry which is preliminary data.</text>
</comment>
<dbReference type="AlphaFoldDB" id="A0A0P7BAX5"/>
<reference evidence="1 2" key="1">
    <citation type="submission" date="2015-09" db="EMBL/GenBank/DDBJ databases">
        <title>Draft genome of a European isolate of the apple canker pathogen Neonectria ditissima.</title>
        <authorList>
            <person name="Gomez-Cortecero A."/>
            <person name="Harrison R.J."/>
            <person name="Armitage A.D."/>
        </authorList>
    </citation>
    <scope>NUCLEOTIDE SEQUENCE [LARGE SCALE GENOMIC DNA]</scope>
    <source>
        <strain evidence="1 2">R09/05</strain>
    </source>
</reference>
<keyword evidence="2" id="KW-1185">Reference proteome</keyword>
<evidence type="ECO:0000313" key="1">
    <source>
        <dbReference type="EMBL" id="KPM37547.1"/>
    </source>
</evidence>
<protein>
    <submittedName>
        <fullName evidence="1">Uncharacterized protein</fullName>
    </submittedName>
</protein>
<dbReference type="EMBL" id="LKCW01000162">
    <property type="protein sequence ID" value="KPM37547.1"/>
    <property type="molecule type" value="Genomic_DNA"/>
</dbReference>
<proteinExistence type="predicted"/>
<sequence>MSTEPPSQWNEAFSGAPLSRQSLFDMLESRLPFIREPQFVSLRVAEKLEQTLSPRLTRYLHATGPPLLKFGVAQFEYQAQAEADLEGRPSDTKQRYFLEAQKHQGLHSKLAELCGQNVWKTVIDRIQSLLPDWDVVVAEEGPDRQYFSGIINKVTQQGVFNLYLTPVTGGRTEVYDVQWTPEVLKYRDPESYGYWPKMVEGRGKVVIQPQVCDLCLFSSRNMHKVFPVEREVGAKANTHSDTAEPVDGTRGG</sequence>
<accession>A0A0P7BAX5</accession>
<dbReference type="OrthoDB" id="5282017at2759"/>
<gene>
    <name evidence="1" type="ORF">AK830_g9008</name>
</gene>